<accession>A0A2K8NQE2</accession>
<dbReference type="AlphaFoldDB" id="A0A2K8NQE2"/>
<comment type="cofactor">
    <cofactor evidence="1">
        <name>FMN</name>
        <dbReference type="ChEBI" id="CHEBI:58210"/>
    </cofactor>
</comment>
<name>A0A2K8NQE2_9MOLU</name>
<evidence type="ECO:0000313" key="7">
    <source>
        <dbReference type="EMBL" id="ATZ16062.1"/>
    </source>
</evidence>
<sequence>MSNCQIVKLMTNRYSARVFDETFQVPKSVLESLLESVRLSPSAYGALNYRVLVFPRSKTRSELNPIFGNQNNFVTASEIILFVADRWSKVESQTVDKTIDLMFPDSQDSFKKQIYANNFHQRYDGLYKNNPQLGDEWSAKQVYIALGVGLVAAESLGLDSCPLGGFDEKACTKWLQTKGLIAQDEMAVIALAIGKASPHPKKAKIRQPMAEFAKIIN</sequence>
<dbReference type="Pfam" id="PF00881">
    <property type="entry name" value="Nitroreductase"/>
    <property type="match status" value="1"/>
</dbReference>
<evidence type="ECO:0000256" key="2">
    <source>
        <dbReference type="ARBA" id="ARBA00007118"/>
    </source>
</evidence>
<reference evidence="7 8" key="1">
    <citation type="submission" date="2017-11" db="EMBL/GenBank/DDBJ databases">
        <title>Genome sequence of Entomoplasma freundtii BARC 318 (ATCC 51999).</title>
        <authorList>
            <person name="Lo W.-S."/>
            <person name="Gasparich G.E."/>
            <person name="Kuo C.-H."/>
        </authorList>
    </citation>
    <scope>NUCLEOTIDE SEQUENCE [LARGE SCALE GENOMIC DNA]</scope>
    <source>
        <strain evidence="7 8">BARC 318</strain>
    </source>
</reference>
<dbReference type="EMBL" id="CP024962">
    <property type="protein sequence ID" value="ATZ16062.1"/>
    <property type="molecule type" value="Genomic_DNA"/>
</dbReference>
<dbReference type="Proteomes" id="UP000232222">
    <property type="component" value="Chromosome"/>
</dbReference>
<evidence type="ECO:0000259" key="6">
    <source>
        <dbReference type="Pfam" id="PF00881"/>
    </source>
</evidence>
<comment type="similarity">
    <text evidence="2">Belongs to the nitroreductase family.</text>
</comment>
<dbReference type="SUPFAM" id="SSF55469">
    <property type="entry name" value="FMN-dependent nitroreductase-like"/>
    <property type="match status" value="1"/>
</dbReference>
<dbReference type="GO" id="GO:0016491">
    <property type="term" value="F:oxidoreductase activity"/>
    <property type="evidence" value="ECO:0007669"/>
    <property type="project" value="UniProtKB-KW"/>
</dbReference>
<evidence type="ECO:0000256" key="3">
    <source>
        <dbReference type="ARBA" id="ARBA00022630"/>
    </source>
</evidence>
<dbReference type="KEGG" id="efr:EFREU_v1c00350"/>
<feature type="domain" description="Nitroreductase" evidence="6">
    <location>
        <begin position="11"/>
        <end position="194"/>
    </location>
</feature>
<evidence type="ECO:0000256" key="1">
    <source>
        <dbReference type="ARBA" id="ARBA00001917"/>
    </source>
</evidence>
<dbReference type="InterPro" id="IPR029479">
    <property type="entry name" value="Nitroreductase"/>
</dbReference>
<keyword evidence="5" id="KW-0560">Oxidoreductase</keyword>
<keyword evidence="4" id="KW-0288">FMN</keyword>
<dbReference type="Gene3D" id="3.40.109.10">
    <property type="entry name" value="NADH Oxidase"/>
    <property type="match status" value="1"/>
</dbReference>
<dbReference type="PANTHER" id="PTHR43673:SF2">
    <property type="entry name" value="NITROREDUCTASE"/>
    <property type="match status" value="1"/>
</dbReference>
<dbReference type="RefSeq" id="WP_166666712.1">
    <property type="nucleotide sequence ID" value="NZ_CP024962.1"/>
</dbReference>
<proteinExistence type="inferred from homology"/>
<gene>
    <name evidence="7" type="ORF">EFREU_v1c00350</name>
</gene>
<protein>
    <submittedName>
        <fullName evidence="7">NAD(P)H-dependent oxidoreductase</fullName>
    </submittedName>
</protein>
<keyword evidence="8" id="KW-1185">Reference proteome</keyword>
<keyword evidence="3" id="KW-0285">Flavoprotein</keyword>
<dbReference type="InterPro" id="IPR000415">
    <property type="entry name" value="Nitroreductase-like"/>
</dbReference>
<organism evidence="7 8">
    <name type="scientific">Entomoplasma freundtii</name>
    <dbReference type="NCBI Taxonomy" id="74700"/>
    <lineage>
        <taxon>Bacteria</taxon>
        <taxon>Bacillati</taxon>
        <taxon>Mycoplasmatota</taxon>
        <taxon>Mollicutes</taxon>
        <taxon>Entomoplasmatales</taxon>
        <taxon>Entomoplasmataceae</taxon>
        <taxon>Entomoplasma</taxon>
    </lineage>
</organism>
<evidence type="ECO:0000256" key="4">
    <source>
        <dbReference type="ARBA" id="ARBA00022643"/>
    </source>
</evidence>
<evidence type="ECO:0000313" key="8">
    <source>
        <dbReference type="Proteomes" id="UP000232222"/>
    </source>
</evidence>
<evidence type="ECO:0000256" key="5">
    <source>
        <dbReference type="ARBA" id="ARBA00023002"/>
    </source>
</evidence>
<dbReference type="PANTHER" id="PTHR43673">
    <property type="entry name" value="NAD(P)H NITROREDUCTASE YDGI-RELATED"/>
    <property type="match status" value="1"/>
</dbReference>